<evidence type="ECO:0000256" key="6">
    <source>
        <dbReference type="SAM" id="Phobius"/>
    </source>
</evidence>
<feature type="transmembrane region" description="Helical" evidence="6">
    <location>
        <begin position="124"/>
        <end position="145"/>
    </location>
</feature>
<comment type="subcellular location">
    <subcellularLocation>
        <location evidence="1">Membrane</location>
        <topology evidence="1">Multi-pass membrane protein</topology>
    </subcellularLocation>
</comment>
<evidence type="ECO:0000256" key="4">
    <source>
        <dbReference type="ARBA" id="ARBA00022989"/>
    </source>
</evidence>
<dbReference type="RefSeq" id="WP_169717845.1">
    <property type="nucleotide sequence ID" value="NZ_CP155573.1"/>
</dbReference>
<feature type="transmembrane region" description="Helical" evidence="6">
    <location>
        <begin position="38"/>
        <end position="61"/>
    </location>
</feature>
<dbReference type="InterPro" id="IPR000791">
    <property type="entry name" value="Gpr1/Fun34/SatP-like"/>
</dbReference>
<comment type="similarity">
    <text evidence="2">Belongs to the acetate uptake transporter (AceTr) (TC 2.A.96) family.</text>
</comment>
<evidence type="ECO:0000313" key="7">
    <source>
        <dbReference type="EMBL" id="XFO64550.1"/>
    </source>
</evidence>
<evidence type="ECO:0000256" key="2">
    <source>
        <dbReference type="ARBA" id="ARBA00005587"/>
    </source>
</evidence>
<evidence type="ECO:0000256" key="1">
    <source>
        <dbReference type="ARBA" id="ARBA00004141"/>
    </source>
</evidence>
<gene>
    <name evidence="7" type="primary">satP_1</name>
    <name evidence="7" type="ORF">SPSIL_006520</name>
</gene>
<protein>
    <submittedName>
        <fullName evidence="7">Succinate-acetate/proton symporter SatP</fullName>
    </submittedName>
</protein>
<name>A0ABZ3IFU4_9FIRM</name>
<evidence type="ECO:0000313" key="8">
    <source>
        <dbReference type="Proteomes" id="UP000216752"/>
    </source>
</evidence>
<feature type="transmembrane region" description="Helical" evidence="6">
    <location>
        <begin position="68"/>
        <end position="87"/>
    </location>
</feature>
<evidence type="ECO:0000256" key="3">
    <source>
        <dbReference type="ARBA" id="ARBA00022692"/>
    </source>
</evidence>
<evidence type="ECO:0000256" key="5">
    <source>
        <dbReference type="ARBA" id="ARBA00023136"/>
    </source>
</evidence>
<dbReference type="Proteomes" id="UP000216752">
    <property type="component" value="Chromosome"/>
</dbReference>
<keyword evidence="8" id="KW-1185">Reference proteome</keyword>
<dbReference type="InterPro" id="IPR051633">
    <property type="entry name" value="AceTr"/>
</dbReference>
<proteinExistence type="inferred from homology"/>
<dbReference type="EMBL" id="CP155573">
    <property type="protein sequence ID" value="XFO64550.1"/>
    <property type="molecule type" value="Genomic_DNA"/>
</dbReference>
<sequence>MSDVSKIAEPTPVGLASFAICLFCVACVWAGFGGTGTAGVLIPLLFSVALVHFLVGTFCFLKVELFTAMAFYTYGFFLLSLAIMDLGKALNWFTTDDNTLLIFFISFTIFTVIMWLCTLVTETALIMAFTELVAVFVLLDLSIILQNSAFVKYAGYVGIFCSFNVFYICAGMILGAMYGRSVLPMGSAMYKPSNTTNY</sequence>
<organism evidence="7 8">
    <name type="scientific">Sporomusa silvacetica DSM 10669</name>
    <dbReference type="NCBI Taxonomy" id="1123289"/>
    <lineage>
        <taxon>Bacteria</taxon>
        <taxon>Bacillati</taxon>
        <taxon>Bacillota</taxon>
        <taxon>Negativicutes</taxon>
        <taxon>Selenomonadales</taxon>
        <taxon>Sporomusaceae</taxon>
        <taxon>Sporomusa</taxon>
    </lineage>
</organism>
<dbReference type="NCBIfam" id="NF038013">
    <property type="entry name" value="AceTr_1"/>
    <property type="match status" value="1"/>
</dbReference>
<keyword evidence="3 6" id="KW-0812">Transmembrane</keyword>
<keyword evidence="5 6" id="KW-0472">Membrane</keyword>
<dbReference type="PANTHER" id="PTHR31123:SF1">
    <property type="entry name" value="ACCUMULATION OF DYADS PROTEIN 2-RELATED"/>
    <property type="match status" value="1"/>
</dbReference>
<feature type="transmembrane region" description="Helical" evidence="6">
    <location>
        <begin position="12"/>
        <end position="32"/>
    </location>
</feature>
<reference evidence="7" key="1">
    <citation type="submission" date="2024-05" db="EMBL/GenBank/DDBJ databases">
        <title>Isolation and characterization of Sporomusa carbonis sp. nov., a carboxydotrophic hydrogenogen in the genus of Sporomusa isolated from a charcoal burning pile.</title>
        <authorList>
            <person name="Boeer T."/>
            <person name="Rosenbaum F."/>
            <person name="Eysell L."/>
            <person name="Mueller V."/>
            <person name="Daniel R."/>
            <person name="Poehlein A."/>
        </authorList>
    </citation>
    <scope>NUCLEOTIDE SEQUENCE [LARGE SCALE GENOMIC DNA]</scope>
    <source>
        <strain evidence="7">DSM 10669</strain>
    </source>
</reference>
<keyword evidence="4 6" id="KW-1133">Transmembrane helix</keyword>
<dbReference type="PANTHER" id="PTHR31123">
    <property type="entry name" value="ACCUMULATION OF DYADS PROTEIN 2-RELATED"/>
    <property type="match status" value="1"/>
</dbReference>
<accession>A0ABZ3IFU4</accession>
<dbReference type="Pfam" id="PF01184">
    <property type="entry name" value="Gpr1_Fun34_YaaH"/>
    <property type="match status" value="1"/>
</dbReference>
<feature type="transmembrane region" description="Helical" evidence="6">
    <location>
        <begin position="157"/>
        <end position="179"/>
    </location>
</feature>
<feature type="transmembrane region" description="Helical" evidence="6">
    <location>
        <begin position="99"/>
        <end position="117"/>
    </location>
</feature>